<evidence type="ECO:0000256" key="3">
    <source>
        <dbReference type="ARBA" id="ARBA00012556"/>
    </source>
</evidence>
<dbReference type="Gene3D" id="3.20.20.80">
    <property type="entry name" value="Glycosidases"/>
    <property type="match status" value="1"/>
</dbReference>
<evidence type="ECO:0000256" key="4">
    <source>
        <dbReference type="ARBA" id="ARBA00022801"/>
    </source>
</evidence>
<dbReference type="Pfam" id="PF07745">
    <property type="entry name" value="Glyco_hydro_53"/>
    <property type="match status" value="1"/>
</dbReference>
<keyword evidence="8" id="KW-1185">Reference proteome</keyword>
<evidence type="ECO:0000313" key="7">
    <source>
        <dbReference type="EMBL" id="KAL1844485.1"/>
    </source>
</evidence>
<dbReference type="EMBL" id="JAZHXJ010001679">
    <property type="protein sequence ID" value="KAL1844485.1"/>
    <property type="molecule type" value="Genomic_DNA"/>
</dbReference>
<keyword evidence="5 6" id="KW-0326">Glycosidase</keyword>
<gene>
    <name evidence="7" type="ORF">VTK73DRAFT_2439</name>
</gene>
<protein>
    <recommendedName>
        <fullName evidence="3 6">Arabinogalactan endo-beta-1,4-galactanase</fullName>
        <ecNumber evidence="3 6">3.2.1.89</ecNumber>
    </recommendedName>
</protein>
<dbReference type="PANTHER" id="PTHR34983">
    <property type="entry name" value="ARABINOGALACTAN ENDO-BETA-1,4-GALACTANASE A"/>
    <property type="match status" value="1"/>
</dbReference>
<organism evidence="7 8">
    <name type="scientific">Phialemonium thermophilum</name>
    <dbReference type="NCBI Taxonomy" id="223376"/>
    <lineage>
        <taxon>Eukaryota</taxon>
        <taxon>Fungi</taxon>
        <taxon>Dikarya</taxon>
        <taxon>Ascomycota</taxon>
        <taxon>Pezizomycotina</taxon>
        <taxon>Sordariomycetes</taxon>
        <taxon>Sordariomycetidae</taxon>
        <taxon>Cephalothecales</taxon>
        <taxon>Cephalothecaceae</taxon>
        <taxon>Phialemonium</taxon>
    </lineage>
</organism>
<comment type="caution">
    <text evidence="7">The sequence shown here is derived from an EMBL/GenBank/DDBJ whole genome shotgun (WGS) entry which is preliminary data.</text>
</comment>
<keyword evidence="6" id="KW-0732">Signal</keyword>
<evidence type="ECO:0000256" key="5">
    <source>
        <dbReference type="ARBA" id="ARBA00023295"/>
    </source>
</evidence>
<reference evidence="7 8" key="1">
    <citation type="journal article" date="2024" name="Commun. Biol.">
        <title>Comparative genomic analysis of thermophilic fungi reveals convergent evolutionary adaptations and gene losses.</title>
        <authorList>
            <person name="Steindorff A.S."/>
            <person name="Aguilar-Pontes M.V."/>
            <person name="Robinson A.J."/>
            <person name="Andreopoulos B."/>
            <person name="LaButti K."/>
            <person name="Kuo A."/>
            <person name="Mondo S."/>
            <person name="Riley R."/>
            <person name="Otillar R."/>
            <person name="Haridas S."/>
            <person name="Lipzen A."/>
            <person name="Grimwood J."/>
            <person name="Schmutz J."/>
            <person name="Clum A."/>
            <person name="Reid I.D."/>
            <person name="Moisan M.C."/>
            <person name="Butler G."/>
            <person name="Nguyen T.T.M."/>
            <person name="Dewar K."/>
            <person name="Conant G."/>
            <person name="Drula E."/>
            <person name="Henrissat B."/>
            <person name="Hansel C."/>
            <person name="Singer S."/>
            <person name="Hutchinson M.I."/>
            <person name="de Vries R.P."/>
            <person name="Natvig D.O."/>
            <person name="Powell A.J."/>
            <person name="Tsang A."/>
            <person name="Grigoriev I.V."/>
        </authorList>
    </citation>
    <scope>NUCLEOTIDE SEQUENCE [LARGE SCALE GENOMIC DNA]</scope>
    <source>
        <strain evidence="7 8">ATCC 24622</strain>
    </source>
</reference>
<dbReference type="PANTHER" id="PTHR34983:SF1">
    <property type="entry name" value="ARABINOGALACTAN ENDO-BETA-1,4-GALACTANASE A"/>
    <property type="match status" value="1"/>
</dbReference>
<evidence type="ECO:0000313" key="8">
    <source>
        <dbReference type="Proteomes" id="UP001586593"/>
    </source>
</evidence>
<accession>A0ABR3VS52</accession>
<name>A0ABR3VS52_9PEZI</name>
<evidence type="ECO:0000256" key="2">
    <source>
        <dbReference type="ARBA" id="ARBA00010687"/>
    </source>
</evidence>
<feature type="chain" id="PRO_5044995088" description="Arabinogalactan endo-beta-1,4-galactanase" evidence="6">
    <location>
        <begin position="18"/>
        <end position="351"/>
    </location>
</feature>
<dbReference type="SUPFAM" id="SSF51445">
    <property type="entry name" value="(Trans)glycosidases"/>
    <property type="match status" value="1"/>
</dbReference>
<evidence type="ECO:0000256" key="6">
    <source>
        <dbReference type="RuleBase" id="RU361192"/>
    </source>
</evidence>
<proteinExistence type="inferred from homology"/>
<comment type="similarity">
    <text evidence="2 6">Belongs to the glycosyl hydrolase 53 family.</text>
</comment>
<dbReference type="InterPro" id="IPR011683">
    <property type="entry name" value="Glyco_hydro_53"/>
</dbReference>
<dbReference type="EC" id="3.2.1.89" evidence="3 6"/>
<keyword evidence="4 6" id="KW-0378">Hydrolase</keyword>
<dbReference type="InterPro" id="IPR017853">
    <property type="entry name" value="GH"/>
</dbReference>
<sequence length="351" mass="38078">MFALTVLLVLFTAQARAALTYVGVDWSSVAVEERNGVKYKDATGAAKPLEQILKASGIDTVRQRFWVDPAGGDYGTDYNLKLAQRAKAGGLDLYVDFHYSNSWADPGKQYAPSGWPTEIGALSSKLYDYTKDVCDRLQAAGIQPKIISIGNEIRAGLLWPTGKTNNWANIARLLKSASRAVKESSLNPQPKIMIHLDNGWDWGTQQSWYTSVLGAGGFALDDFDQMGVSYYPFYGSGAALSALKSSLNNMATRWGKDIIVAETNWPQSCSRASSFPSDLRNIPFSAAGQVDFLKKVAAVLEGLPANVNGTGLFYWEPAWIDNAGLGSSCESNTMFTKDGTALSSMSVFGEI</sequence>
<comment type="catalytic activity">
    <reaction evidence="1 6">
        <text>The enzyme specifically hydrolyzes (1-&gt;4)-beta-D-galactosidic linkages in type I arabinogalactans.</text>
        <dbReference type="EC" id="3.2.1.89"/>
    </reaction>
</comment>
<feature type="signal peptide" evidence="6">
    <location>
        <begin position="1"/>
        <end position="17"/>
    </location>
</feature>
<evidence type="ECO:0000256" key="1">
    <source>
        <dbReference type="ARBA" id="ARBA00001695"/>
    </source>
</evidence>
<dbReference type="Proteomes" id="UP001586593">
    <property type="component" value="Unassembled WGS sequence"/>
</dbReference>